<dbReference type="EMBL" id="JPQZ01000045">
    <property type="protein sequence ID" value="KKO74793.1"/>
    <property type="molecule type" value="Genomic_DNA"/>
</dbReference>
<keyword evidence="4" id="KW-1185">Reference proteome</keyword>
<feature type="compositionally biased region" description="Low complexity" evidence="1">
    <location>
        <begin position="327"/>
        <end position="354"/>
    </location>
</feature>
<dbReference type="RefSeq" id="XP_024330535.1">
    <property type="nucleotide sequence ID" value="XM_024475678.1"/>
</dbReference>
<keyword evidence="2" id="KW-0812">Transmembrane</keyword>
<sequence length="476" mass="52060">MSGTKRAMKILGATLVGAAIITGGLWLSGFFDDNQNTGNISKLSFDDKKLGNLDVDSTAKMMVGKYKIDDKQAKLYLHSLYLLSKVTLEQLENVVLKEGVVNYKRSSMSSKTSSENSSNGFQMVNLPSSNSSSPETINLSEVTSSSYLQVAIGDEKDALVHGMVTPERVLVEVSPEDERMSVTPDGKIMVENSTLNLTGEKLVKEKNAASVSLSVASCEKRPNKLYLRTDSRSSLTDESSEKFGTPDGEANLSDAQDEASLSSVREEDNLSDLQGEDKSKDNVSLEKNENDSTPSDKKDLSHSCGESLKSDALLDKSESNSTLVGGSSPSSSTSETSPSSSTSETSSSSSTSETSIPLLILEKNGNPKQCAKDLKLKFDEIYDKIFVKDMFNEYFQNVKLFEFITGKVNEVNLEDDVLLFIKNNKDVIQSILEESKGLCDDELNRLLVTRCLYLKNKGVEVFNCFEVIFGVCAFIE</sequence>
<proteinExistence type="predicted"/>
<feature type="compositionally biased region" description="Basic and acidic residues" evidence="1">
    <location>
        <begin position="275"/>
        <end position="301"/>
    </location>
</feature>
<keyword evidence="2" id="KW-0472">Membrane</keyword>
<organism evidence="3 4">
    <name type="scientific">Vairimorpha ceranae</name>
    <dbReference type="NCBI Taxonomy" id="40302"/>
    <lineage>
        <taxon>Eukaryota</taxon>
        <taxon>Fungi</taxon>
        <taxon>Fungi incertae sedis</taxon>
        <taxon>Microsporidia</taxon>
        <taxon>Nosematidae</taxon>
        <taxon>Vairimorpha</taxon>
    </lineage>
</organism>
<feature type="compositionally biased region" description="Basic and acidic residues" evidence="1">
    <location>
        <begin position="308"/>
        <end position="318"/>
    </location>
</feature>
<accession>A0A0F9WP77</accession>
<comment type="caution">
    <text evidence="3">The sequence shown here is derived from an EMBL/GenBank/DDBJ whole genome shotgun (WGS) entry which is preliminary data.</text>
</comment>
<evidence type="ECO:0000313" key="4">
    <source>
        <dbReference type="Proteomes" id="UP000034350"/>
    </source>
</evidence>
<dbReference type="VEuPathDB" id="MicrosporidiaDB:NCER_102093"/>
<evidence type="ECO:0000256" key="1">
    <source>
        <dbReference type="SAM" id="MobiDB-lite"/>
    </source>
</evidence>
<evidence type="ECO:0000313" key="3">
    <source>
        <dbReference type="EMBL" id="KKO74793.1"/>
    </source>
</evidence>
<name>A0A0F9WP77_9MICR</name>
<dbReference type="AlphaFoldDB" id="A0A0F9WP77"/>
<evidence type="ECO:0000256" key="2">
    <source>
        <dbReference type="SAM" id="Phobius"/>
    </source>
</evidence>
<dbReference type="VEuPathDB" id="MicrosporidiaDB:AAJ76_4500023605"/>
<keyword evidence="2" id="KW-1133">Transmembrane helix</keyword>
<dbReference type="VEuPathDB" id="MicrosporidiaDB:G9O61_00g021800"/>
<dbReference type="GeneID" id="36320625"/>
<reference evidence="3 4" key="1">
    <citation type="journal article" date="2015" name="Environ. Microbiol.">
        <title>Genome analyses suggest the presence of polyploidy and recent human-driven expansions in eight global populations of the honeybee pathogen Nosema ceranae.</title>
        <authorList>
            <person name="Pelin A."/>
            <person name="Selman M."/>
            <person name="Aris-Brosou S."/>
            <person name="Farinelli L."/>
            <person name="Corradi N."/>
        </authorList>
    </citation>
    <scope>NUCLEOTIDE SEQUENCE [LARGE SCALE GENOMIC DNA]</scope>
    <source>
        <strain evidence="3 4">PA08 1199</strain>
    </source>
</reference>
<protein>
    <submittedName>
        <fullName evidence="3">Uncharacterized protein</fullName>
    </submittedName>
</protein>
<dbReference type="Proteomes" id="UP000034350">
    <property type="component" value="Unassembled WGS sequence"/>
</dbReference>
<gene>
    <name evidence="3" type="ORF">AAJ76_4500023605</name>
</gene>
<feature type="transmembrane region" description="Helical" evidence="2">
    <location>
        <begin position="12"/>
        <end position="31"/>
    </location>
</feature>
<feature type="region of interest" description="Disordered" evidence="1">
    <location>
        <begin position="229"/>
        <end position="354"/>
    </location>
</feature>